<feature type="domain" description="NmrA-like" evidence="3">
    <location>
        <begin position="12"/>
        <end position="246"/>
    </location>
</feature>
<dbReference type="SUPFAM" id="SSF51735">
    <property type="entry name" value="NAD(P)-binding Rossmann-fold domains"/>
    <property type="match status" value="1"/>
</dbReference>
<dbReference type="CDD" id="cd05259">
    <property type="entry name" value="PCBER_SDR_a"/>
    <property type="match status" value="1"/>
</dbReference>
<dbReference type="EMBL" id="CP089277">
    <property type="protein sequence ID" value="USP78681.1"/>
    <property type="molecule type" value="Genomic_DNA"/>
</dbReference>
<dbReference type="OrthoDB" id="9984533at2759"/>
<keyword evidence="1" id="KW-0521">NADP</keyword>
<dbReference type="InterPro" id="IPR036291">
    <property type="entry name" value="NAD(P)-bd_dom_sf"/>
</dbReference>
<dbReference type="Gene3D" id="3.90.25.10">
    <property type="entry name" value="UDP-galactose 4-epimerase, domain 1"/>
    <property type="match status" value="1"/>
</dbReference>
<name>A0A9Q9DUR2_CURCL</name>
<accession>A0A9Q9DUR2</accession>
<dbReference type="PANTHER" id="PTHR47706">
    <property type="entry name" value="NMRA-LIKE FAMILY PROTEIN"/>
    <property type="match status" value="1"/>
</dbReference>
<dbReference type="InterPro" id="IPR008030">
    <property type="entry name" value="NmrA-like"/>
</dbReference>
<gene>
    <name evidence="4" type="ORF">yc1106_05955</name>
</gene>
<dbReference type="InterPro" id="IPR045312">
    <property type="entry name" value="PCBER-like"/>
</dbReference>
<organism evidence="4 5">
    <name type="scientific">Curvularia clavata</name>
    <dbReference type="NCBI Taxonomy" id="95742"/>
    <lineage>
        <taxon>Eukaryota</taxon>
        <taxon>Fungi</taxon>
        <taxon>Dikarya</taxon>
        <taxon>Ascomycota</taxon>
        <taxon>Pezizomycotina</taxon>
        <taxon>Dothideomycetes</taxon>
        <taxon>Pleosporomycetidae</taxon>
        <taxon>Pleosporales</taxon>
        <taxon>Pleosporineae</taxon>
        <taxon>Pleosporaceae</taxon>
        <taxon>Curvularia</taxon>
    </lineage>
</organism>
<dbReference type="Gene3D" id="3.40.50.720">
    <property type="entry name" value="NAD(P)-binding Rossmann-like Domain"/>
    <property type="match status" value="1"/>
</dbReference>
<evidence type="ECO:0000313" key="5">
    <source>
        <dbReference type="Proteomes" id="UP001056012"/>
    </source>
</evidence>
<dbReference type="InterPro" id="IPR051609">
    <property type="entry name" value="NmrA/Isoflavone_reductase-like"/>
</dbReference>
<dbReference type="Proteomes" id="UP001056012">
    <property type="component" value="Chromosome 4"/>
</dbReference>
<dbReference type="AlphaFoldDB" id="A0A9Q9DUR2"/>
<protein>
    <recommendedName>
        <fullName evidence="3">NmrA-like domain-containing protein</fullName>
    </recommendedName>
</protein>
<keyword evidence="2" id="KW-0560">Oxidoreductase</keyword>
<keyword evidence="5" id="KW-1185">Reference proteome</keyword>
<dbReference type="Pfam" id="PF05368">
    <property type="entry name" value="NmrA"/>
    <property type="match status" value="1"/>
</dbReference>
<dbReference type="PANTHER" id="PTHR47706:SF10">
    <property type="entry name" value="NMRA-LIKE DOMAIN-CONTAINING PROTEIN"/>
    <property type="match status" value="1"/>
</dbReference>
<sequence length="330" mass="35982">MTIPVLIDMAVKKVLVLGNGNLCRSIITALCAHQSLYSTCDYKITVLTYPSQTLKLLSEISTIHLQHKTSDFTSPALQAAFTGHDIVISTVAGSDSELQIRIINAVIAAGVKRFIPHEFSHDSLNGQLQARLPKHAERANVISHLKSLSEGNPNLEWTAISTGYTLDANLLSGDMGFDMEWHSVTIHGTGTELFAASSLTRVGQVVARVIANWEKTKYQYIYAAGTVTSANEVLRAIEKATGQQFAVGHYGVEECIEEGQKRIERGYPDSGLALLERSVLYDKQLDASTPFRTHTTNDMLGLAAESVDAIVTEVYHSFRRLGKPSCGCSA</sequence>
<reference evidence="4" key="1">
    <citation type="submission" date="2021-12" db="EMBL/GenBank/DDBJ databases">
        <title>Curvularia clavata genome.</title>
        <authorList>
            <person name="Cao Y."/>
        </authorList>
    </citation>
    <scope>NUCLEOTIDE SEQUENCE</scope>
    <source>
        <strain evidence="4">Yc1106</strain>
    </source>
</reference>
<evidence type="ECO:0000256" key="1">
    <source>
        <dbReference type="ARBA" id="ARBA00022857"/>
    </source>
</evidence>
<dbReference type="VEuPathDB" id="FungiDB:yc1106_05955"/>
<evidence type="ECO:0000313" key="4">
    <source>
        <dbReference type="EMBL" id="USP78681.1"/>
    </source>
</evidence>
<evidence type="ECO:0000256" key="2">
    <source>
        <dbReference type="ARBA" id="ARBA00023002"/>
    </source>
</evidence>
<dbReference type="GO" id="GO:0016491">
    <property type="term" value="F:oxidoreductase activity"/>
    <property type="evidence" value="ECO:0007669"/>
    <property type="project" value="UniProtKB-KW"/>
</dbReference>
<evidence type="ECO:0000259" key="3">
    <source>
        <dbReference type="Pfam" id="PF05368"/>
    </source>
</evidence>
<proteinExistence type="predicted"/>